<evidence type="ECO:0000256" key="2">
    <source>
        <dbReference type="SAM" id="SignalP"/>
    </source>
</evidence>
<evidence type="ECO:0000313" key="3">
    <source>
        <dbReference type="EMBL" id="MBK0370364.1"/>
    </source>
</evidence>
<proteinExistence type="predicted"/>
<protein>
    <recommendedName>
        <fullName evidence="5">Outer membrane protein with beta-barrel domain</fullName>
    </recommendedName>
</protein>
<dbReference type="AlphaFoldDB" id="A0A934UKB1"/>
<feature type="chain" id="PRO_5037910210" description="Outer membrane protein with beta-barrel domain" evidence="2">
    <location>
        <begin position="22"/>
        <end position="366"/>
    </location>
</feature>
<evidence type="ECO:0008006" key="5">
    <source>
        <dbReference type="Google" id="ProtNLM"/>
    </source>
</evidence>
<keyword evidence="4" id="KW-1185">Reference proteome</keyword>
<feature type="coiled-coil region" evidence="1">
    <location>
        <begin position="61"/>
        <end position="100"/>
    </location>
</feature>
<gene>
    <name evidence="3" type="ORF">I5M07_11010</name>
</gene>
<keyword evidence="1" id="KW-0175">Coiled coil</keyword>
<evidence type="ECO:0000313" key="4">
    <source>
        <dbReference type="Proteomes" id="UP000609172"/>
    </source>
</evidence>
<sequence>MKNFIIGLTLFLLSLLTKAFAQDTFEKKAHEIAIRIEKITLEEKQALKKEVDAVNTELVEGNLTKEEAEKKKQELAEVRAENIQKRVAVEQESLQELIQLKVDGKITSDGSDLGRGGTVVIIGSSNDSIGKNQTEIIIPSMKVYKGNDGKKYRQPKRTTSQFVFAMGLNNVMEDGNYADDQYNFIGSHFYEWGVTLNSRLIENHNLLHAKYGLSLMYNNLRPRDNQFFVVNGNQTDLVTNPIHLKESRFRNVYLVVPLHLEFDFSKPKIHDGETYFRTHKSFRMGVGGYAGINVKSKQILKYEDNDLKSTEKTKGDYNVNNFIYGVSAYMGYRTTSLYVKYDLNELFENNSIAANTISFGVRFDFN</sequence>
<dbReference type="EMBL" id="JAEHFV010000004">
    <property type="protein sequence ID" value="MBK0370364.1"/>
    <property type="molecule type" value="Genomic_DNA"/>
</dbReference>
<accession>A0A934UKB1</accession>
<keyword evidence="2" id="KW-0732">Signal</keyword>
<dbReference type="Proteomes" id="UP000609172">
    <property type="component" value="Unassembled WGS sequence"/>
</dbReference>
<comment type="caution">
    <text evidence="3">The sequence shown here is derived from an EMBL/GenBank/DDBJ whole genome shotgun (WGS) entry which is preliminary data.</text>
</comment>
<reference evidence="3" key="1">
    <citation type="submission" date="2020-12" db="EMBL/GenBank/DDBJ databases">
        <title>Bacterial novel species Flavobacterium sp. SE-1-e isolated from soil.</title>
        <authorList>
            <person name="Jung H.-Y."/>
        </authorList>
    </citation>
    <scope>NUCLEOTIDE SEQUENCE</scope>
    <source>
        <strain evidence="3">SE-1-e</strain>
    </source>
</reference>
<evidence type="ECO:0000256" key="1">
    <source>
        <dbReference type="SAM" id="Coils"/>
    </source>
</evidence>
<name>A0A934UKB1_9FLAO</name>
<organism evidence="3 4">
    <name type="scientific">Flavobacterium agrisoli</name>
    <dbReference type="NCBI Taxonomy" id="2793066"/>
    <lineage>
        <taxon>Bacteria</taxon>
        <taxon>Pseudomonadati</taxon>
        <taxon>Bacteroidota</taxon>
        <taxon>Flavobacteriia</taxon>
        <taxon>Flavobacteriales</taxon>
        <taxon>Flavobacteriaceae</taxon>
        <taxon>Flavobacterium</taxon>
    </lineage>
</organism>
<feature type="signal peptide" evidence="2">
    <location>
        <begin position="1"/>
        <end position="21"/>
    </location>
</feature>
<dbReference type="RefSeq" id="WP_200106493.1">
    <property type="nucleotide sequence ID" value="NZ_JAEHFV010000004.1"/>
</dbReference>